<protein>
    <submittedName>
        <fullName evidence="2">Uncharacterized protein</fullName>
    </submittedName>
</protein>
<gene>
    <name evidence="2" type="ORF">MCHLO_05906</name>
</gene>
<keyword evidence="3" id="KW-1185">Reference proteome</keyword>
<accession>A0ABQ0LBK8</accession>
<feature type="region of interest" description="Disordered" evidence="1">
    <location>
        <begin position="251"/>
        <end position="288"/>
    </location>
</feature>
<feature type="region of interest" description="Disordered" evidence="1">
    <location>
        <begin position="79"/>
        <end position="106"/>
    </location>
</feature>
<sequence length="484" mass="52423">MANASAGLCTATTSAWKQQNMTKRADSPMHDRPDAVTGDLKKGDWDSRLVGRGSGLDAVDGGGGGRSLSSLLLLGWKGRQRPHRSGSSSRTAALRVGNQDGRVRDEAGRITTGHKLMSTQAEETRKTHLCTTDIFANHPHQSASRPSPSCSPLFHLPNRLLRAQHTQYPTPALRQARRRREFCGWMRCSRDLSAGLQFAVDVEGEEERKERGAESRWATRVGPVTLTHFAPRQQPRVVDCNAPAGYKRPAGGLGSSCGRNPSHSPSRQPPTTLTRQRASTRPDPKHHDNRLSAVFAFTVCQLVRLTPNTISHSLMLGRCLQSTLPTTSSRPSSPSPLGLNVAAMSFRRAVTIPAYPPSTRRKTQGSICFISAGSLAGCLSARSGRADCPGVAATRLTLLAVVQPDTACLVNCRCGKTSNQHSHSGIVLSPGSLPPRNANAPQEDSFKLSLPTTKVAVLFLRQKLTRPCRFLYFNLRPDLLTVAA</sequence>
<proteinExistence type="predicted"/>
<evidence type="ECO:0000313" key="3">
    <source>
        <dbReference type="Proteomes" id="UP000815677"/>
    </source>
</evidence>
<organism evidence="2 3">
    <name type="scientific">Mycena chlorophos</name>
    <name type="common">Agaric fungus</name>
    <name type="synonym">Agaricus chlorophos</name>
    <dbReference type="NCBI Taxonomy" id="658473"/>
    <lineage>
        <taxon>Eukaryota</taxon>
        <taxon>Fungi</taxon>
        <taxon>Dikarya</taxon>
        <taxon>Basidiomycota</taxon>
        <taxon>Agaricomycotina</taxon>
        <taxon>Agaricomycetes</taxon>
        <taxon>Agaricomycetidae</taxon>
        <taxon>Agaricales</taxon>
        <taxon>Marasmiineae</taxon>
        <taxon>Mycenaceae</taxon>
        <taxon>Mycena</taxon>
    </lineage>
</organism>
<feature type="compositionally biased region" description="Polar residues" evidence="1">
    <location>
        <begin position="257"/>
        <end position="279"/>
    </location>
</feature>
<dbReference type="Proteomes" id="UP000815677">
    <property type="component" value="Unassembled WGS sequence"/>
</dbReference>
<evidence type="ECO:0000313" key="2">
    <source>
        <dbReference type="EMBL" id="GAT48512.1"/>
    </source>
</evidence>
<reference evidence="2" key="1">
    <citation type="submission" date="2014-09" db="EMBL/GenBank/DDBJ databases">
        <title>Genome sequence of the luminous mushroom Mycena chlorophos for searching fungal bioluminescence genes.</title>
        <authorList>
            <person name="Tanaka Y."/>
            <person name="Kasuga D."/>
            <person name="Oba Y."/>
            <person name="Hase S."/>
            <person name="Sato K."/>
            <person name="Oba Y."/>
            <person name="Sakakibara Y."/>
        </authorList>
    </citation>
    <scope>NUCLEOTIDE SEQUENCE</scope>
</reference>
<dbReference type="EMBL" id="DF844628">
    <property type="protein sequence ID" value="GAT48512.1"/>
    <property type="molecule type" value="Genomic_DNA"/>
</dbReference>
<evidence type="ECO:0000256" key="1">
    <source>
        <dbReference type="SAM" id="MobiDB-lite"/>
    </source>
</evidence>
<name>A0ABQ0LBK8_MYCCL</name>